<proteinExistence type="predicted"/>
<accession>A0A1K2ISM1</accession>
<organism evidence="2 3">
    <name type="scientific">Flaviramulus basaltis</name>
    <dbReference type="NCBI Taxonomy" id="369401"/>
    <lineage>
        <taxon>Bacteria</taxon>
        <taxon>Pseudomonadati</taxon>
        <taxon>Bacteroidota</taxon>
        <taxon>Flavobacteriia</taxon>
        <taxon>Flavobacteriales</taxon>
        <taxon>Flavobacteriaceae</taxon>
        <taxon>Flaviramulus</taxon>
    </lineage>
</organism>
<evidence type="ECO:0008006" key="4">
    <source>
        <dbReference type="Google" id="ProtNLM"/>
    </source>
</evidence>
<dbReference type="Proteomes" id="UP000182544">
    <property type="component" value="Unassembled WGS sequence"/>
</dbReference>
<feature type="chain" id="PRO_5012814798" description="SnoaL-like domain-containing protein" evidence="1">
    <location>
        <begin position="22"/>
        <end position="165"/>
    </location>
</feature>
<dbReference type="EMBL" id="FPKV01000011">
    <property type="protein sequence ID" value="SFZ95184.1"/>
    <property type="molecule type" value="Genomic_DNA"/>
</dbReference>
<dbReference type="OrthoDB" id="793359at2"/>
<dbReference type="RefSeq" id="WP_072403759.1">
    <property type="nucleotide sequence ID" value="NZ_FPKV01000011.1"/>
</dbReference>
<evidence type="ECO:0000313" key="3">
    <source>
        <dbReference type="Proteomes" id="UP000182544"/>
    </source>
</evidence>
<protein>
    <recommendedName>
        <fullName evidence="4">SnoaL-like domain-containing protein</fullName>
    </recommendedName>
</protein>
<reference evidence="2 3" key="1">
    <citation type="submission" date="2016-10" db="EMBL/GenBank/DDBJ databases">
        <authorList>
            <person name="de Groot N.N."/>
        </authorList>
    </citation>
    <scope>NUCLEOTIDE SEQUENCE [LARGE SCALE GENOMIC DNA]</scope>
    <source>
        <strain evidence="2 3">DSM 18180</strain>
    </source>
</reference>
<evidence type="ECO:0000313" key="2">
    <source>
        <dbReference type="EMBL" id="SFZ95184.1"/>
    </source>
</evidence>
<dbReference type="AlphaFoldDB" id="A0A1K2ISM1"/>
<dbReference type="InterPro" id="IPR032710">
    <property type="entry name" value="NTF2-like_dom_sf"/>
</dbReference>
<keyword evidence="1" id="KW-0732">Signal</keyword>
<feature type="signal peptide" evidence="1">
    <location>
        <begin position="1"/>
        <end position="21"/>
    </location>
</feature>
<evidence type="ECO:0000256" key="1">
    <source>
        <dbReference type="SAM" id="SignalP"/>
    </source>
</evidence>
<dbReference type="Gene3D" id="3.10.450.50">
    <property type="match status" value="1"/>
</dbReference>
<sequence length="165" mass="19327">MKTKTNLLLVLTFVCITTAFGQKETSQTNGTIHNTHKNIDTEYKVIKAMEQNDFDTAFGYYRDDATFASVNDEPGTIFTKEQAEKYRKLFHQRFKIVSMEMKRPSLYLEFDKGNGEVFSWWVFHLIRQSDQKEILMPIHFINSFDENGKIINEFAYYSDALAYGE</sequence>
<dbReference type="SUPFAM" id="SSF54427">
    <property type="entry name" value="NTF2-like"/>
    <property type="match status" value="1"/>
</dbReference>
<name>A0A1K2ISM1_9FLAO</name>
<keyword evidence="3" id="KW-1185">Reference proteome</keyword>
<gene>
    <name evidence="2" type="ORF">SAMN05428642_1111</name>
</gene>